<proteinExistence type="predicted"/>
<feature type="region of interest" description="Disordered" evidence="1">
    <location>
        <begin position="1"/>
        <end position="20"/>
    </location>
</feature>
<evidence type="ECO:0000313" key="2">
    <source>
        <dbReference type="EMBL" id="ORW33056.1"/>
    </source>
</evidence>
<dbReference type="AlphaFoldDB" id="A0A1X1ZZJ8"/>
<evidence type="ECO:0000313" key="3">
    <source>
        <dbReference type="Proteomes" id="UP000193781"/>
    </source>
</evidence>
<feature type="region of interest" description="Disordered" evidence="1">
    <location>
        <begin position="276"/>
        <end position="318"/>
    </location>
</feature>
<comment type="caution">
    <text evidence="2">The sequence shown here is derived from an EMBL/GenBank/DDBJ whole genome shotgun (WGS) entry which is preliminary data.</text>
</comment>
<feature type="region of interest" description="Disordered" evidence="1">
    <location>
        <begin position="41"/>
        <end position="66"/>
    </location>
</feature>
<organism evidence="2 3">
    <name type="scientific">Mycobacterium nebraskense</name>
    <dbReference type="NCBI Taxonomy" id="244292"/>
    <lineage>
        <taxon>Bacteria</taxon>
        <taxon>Bacillati</taxon>
        <taxon>Actinomycetota</taxon>
        <taxon>Actinomycetes</taxon>
        <taxon>Mycobacteriales</taxon>
        <taxon>Mycobacteriaceae</taxon>
        <taxon>Mycobacterium</taxon>
    </lineage>
</organism>
<protein>
    <submittedName>
        <fullName evidence="2">Uncharacterized protein</fullName>
    </submittedName>
</protein>
<dbReference type="Proteomes" id="UP000193781">
    <property type="component" value="Unassembled WGS sequence"/>
</dbReference>
<evidence type="ECO:0000256" key="1">
    <source>
        <dbReference type="SAM" id="MobiDB-lite"/>
    </source>
</evidence>
<keyword evidence="3" id="KW-1185">Reference proteome</keyword>
<feature type="compositionally biased region" description="Polar residues" evidence="1">
    <location>
        <begin position="47"/>
        <end position="64"/>
    </location>
</feature>
<name>A0A1X1ZZJ8_9MYCO</name>
<feature type="region of interest" description="Disordered" evidence="1">
    <location>
        <begin position="325"/>
        <end position="344"/>
    </location>
</feature>
<dbReference type="EMBL" id="LQPH01000030">
    <property type="protein sequence ID" value="ORW33056.1"/>
    <property type="molecule type" value="Genomic_DNA"/>
</dbReference>
<dbReference type="RefSeq" id="WP_085164266.1">
    <property type="nucleotide sequence ID" value="NZ_JACKSS010000095.1"/>
</dbReference>
<gene>
    <name evidence="2" type="ORF">AWC17_25025</name>
</gene>
<reference evidence="2 3" key="1">
    <citation type="submission" date="2016-01" db="EMBL/GenBank/DDBJ databases">
        <title>The new phylogeny of the genus Mycobacterium.</title>
        <authorList>
            <person name="Tarcisio F."/>
            <person name="Conor M."/>
            <person name="Antonella G."/>
            <person name="Elisabetta G."/>
            <person name="Giulia F.S."/>
            <person name="Sara T."/>
            <person name="Anna F."/>
            <person name="Clotilde B."/>
            <person name="Roberto B."/>
            <person name="Veronica D.S."/>
            <person name="Fabio R."/>
            <person name="Monica P."/>
            <person name="Olivier J."/>
            <person name="Enrico T."/>
            <person name="Nicola S."/>
        </authorList>
    </citation>
    <scope>NUCLEOTIDE SEQUENCE [LARGE SCALE GENOMIC DNA]</scope>
    <source>
        <strain evidence="2 3">DSM 44803</strain>
    </source>
</reference>
<sequence>MLREAVRTENDVPDRDRTEPLTKAEFDDLLTRVFGQRFTSLDAPTDGQISRRTWNPDAQTGGQRSQREQRIVDVTLRDVLAITFDLPDEAKQSWLTILDALTLKTGWDKFAAQLDNLGLETTPQSGYFWSALLAALSATAPHITLTEFHPDLPGSEGVADAIRRVVTDGKDHGGQEIRGYDVFGMWCMPRHGKPTPIRETAHPEAVHIGADLIGDAANLAAGKGLAQGEFLLLTQIVGAAVSADLWHQPASVRYLLTAAVTGLRAAAGQHRADGVRFSLDGQTPDTDDIKKKKTKKKKADKTETAASPGRGENLPVERLIAEELGARWRTRQHWGPRGPDQDRG</sequence>
<accession>A0A1X1ZZJ8</accession>
<dbReference type="OrthoDB" id="5198694at2"/>